<comment type="caution">
    <text evidence="1">The sequence shown here is derived from an EMBL/GenBank/DDBJ whole genome shotgun (WGS) entry which is preliminary data.</text>
</comment>
<name>A0ABW9VQ10_9BURK</name>
<organism evidence="1 2">
    <name type="scientific">Duganella qianjiadongensis</name>
    <dbReference type="NCBI Taxonomy" id="2692176"/>
    <lineage>
        <taxon>Bacteria</taxon>
        <taxon>Pseudomonadati</taxon>
        <taxon>Pseudomonadota</taxon>
        <taxon>Betaproteobacteria</taxon>
        <taxon>Burkholderiales</taxon>
        <taxon>Oxalobacteraceae</taxon>
        <taxon>Telluria group</taxon>
        <taxon>Duganella</taxon>
    </lineage>
</organism>
<evidence type="ECO:0000313" key="1">
    <source>
        <dbReference type="EMBL" id="MYM41653.1"/>
    </source>
</evidence>
<protein>
    <submittedName>
        <fullName evidence="1">Uncharacterized protein</fullName>
    </submittedName>
</protein>
<evidence type="ECO:0000313" key="2">
    <source>
        <dbReference type="Proteomes" id="UP000478090"/>
    </source>
</evidence>
<dbReference type="RefSeq" id="WP_161040923.1">
    <property type="nucleotide sequence ID" value="NZ_WWCM01000019.1"/>
</dbReference>
<sequence>MSNLFDYAVDGFEPPDQDVVNTVLDGAEILSLLTTKNYEPASIWHRIVRLGDGRHAIDEGMEIELEKLALLANVDERTVRNAISNNILQARKIDGTVFIENASALQWLQGRRGYQPTRRIAETVQTLASIQTADELGAFLRERRLMLEQNGAGLHTISAKNKRQRDEFENGRFYLNITLISPLAKYYQLDIGEFFACILRVQYEDELTALKQALQKR</sequence>
<dbReference type="EMBL" id="WWCM01000019">
    <property type="protein sequence ID" value="MYM41653.1"/>
    <property type="molecule type" value="Genomic_DNA"/>
</dbReference>
<gene>
    <name evidence="1" type="ORF">GTP27_20305</name>
</gene>
<accession>A0ABW9VQ10</accession>
<reference evidence="1 2" key="1">
    <citation type="submission" date="2019-12" db="EMBL/GenBank/DDBJ databases">
        <title>Novel species isolated from a subtropical stream in China.</title>
        <authorList>
            <person name="Lu H."/>
        </authorList>
    </citation>
    <scope>NUCLEOTIDE SEQUENCE [LARGE SCALE GENOMIC DNA]</scope>
    <source>
        <strain evidence="1 2">CY13W</strain>
    </source>
</reference>
<keyword evidence="2" id="KW-1185">Reference proteome</keyword>
<dbReference type="Proteomes" id="UP000478090">
    <property type="component" value="Unassembled WGS sequence"/>
</dbReference>
<proteinExistence type="predicted"/>